<gene>
    <name evidence="1" type="ORF">H2198_005192</name>
</gene>
<accession>A0ACC3A6L1</accession>
<name>A0ACC3A6L1_9EURO</name>
<protein>
    <submittedName>
        <fullName evidence="1">Uncharacterized protein</fullName>
    </submittedName>
</protein>
<sequence>MPNLPLTDYYGSSNQSPNGDSVYSSNRNPDSQQYRSQITTPSGAQHMSFGSSAYDWSGQSSYPSNNTAETGSTSWRQDTQNTNYRLQRGSTYGGRGADLTNSYSQNYYGRSGTSQASPQDNVQGLSNAAYVSGLEAANSKSNGAQTTTQQYGGASYPSSAEQNHVKSPTETHLRHLGDPLPSSSSHPMQAQNSSFSTSSQQLAANAAAALAGAVNRRYPPKGAPATNATNSSWIGQDARPNMSATPQRTSSPQVNVTGTSQQYTGGQQQSSYGHNPSYTRDTSSQAQPASATSQSFRQGQNPTIAESSSQTQNSATPQRVHQPTGSIASLVIVPPEIESTPFHQNTETSEPVPTFVDPARVFNPYHREHERKRQQAEAEAKRKAEEAARAEATQKQKEKEAEEAARYQRELTEQGAKWQQAAAPVAKKSSEGAGMNNTTETALPVNTMSNAGLNEEAAMAVEMKDMLERMKAFRNRDPSLFQKLWDDMRKPSSNGAGGSIPSTSPQLAQQSLPADQATSQANAVSEQRPAGKTPQGSTFGSASQKMIDTISVPANGWRVVVENNPEGLQDMGRFPAERRVRSSARNKRTRNTDTDKLEVAAETTTISLPALISSTSSTPIPPSKQLAPNATPAALLSVFPPASAQDSSKQSPGTVWPVERRNALVGSALKALKANPKNANIELTKADLHKMLENNPSYITLCEMLERKGLCFHRSHFARELLNSVPELKSPASNSLAPASTSKPVQAPVPVFNSLIPPPPAAPAAAQPTYPAPNYPSSSPPLHPQAPVQPQQPSTLYAPPYGQPIGHYDGRRQVQQTQPITFVANHPAAVNAIMPSPAHQPPKPQYGHSTRPQPTPGSKEAAARKHDFSELIDLTELGENDNYVMPNKHAKLDDADSDAEMEMEINSFQAYQTQPRTSVPFQSNTSASRYHAPPLLPAFDPHANTLRSHKPESSVETASQRMILAKPLSKDEAFKKVYYDPKTVARDILIATGRHPSERPLNVHLAGVLGKYIELDSDLSTFEWDEIDPGGPPAPKVDYMDLPASRPRYKIGERVPNRPRRRGPKTFIDKTRQPDQERRQKPTFTAAGASAQDKSPQDLSHLRLAKKQPSKLRHSLLASEQEGLATPSLHDPTLPSRARSHRSASNTIEVQVSDEKPSTSSHAMETPQVRKRGRPPGSKNKFPTVAGLREQAIRVNIPPRETTPTKDKFRCKWRKCNTSLHNLDTLRKHIGRVHRPNSDQIAKEGYTCWWKKCRFLAQDNEGAWVTTQAFDHWEDWLKHIEKDHITPIAMKWGDGPATQHVDPLEIQQDRRRYLAIVDATSSDTERLLETTPTINAEHNEFHPPDVLNLTRVHPSGGKSEKEPDEVAFKAFMHSHEIGKNSRQASKEVIRAMTKRKEKIGAGIDRGGCTLVTEEMRETFVQNPGIRNIIPRHET</sequence>
<dbReference type="Proteomes" id="UP001172386">
    <property type="component" value="Unassembled WGS sequence"/>
</dbReference>
<proteinExistence type="predicted"/>
<reference evidence="1" key="1">
    <citation type="submission" date="2022-10" db="EMBL/GenBank/DDBJ databases">
        <title>Culturing micro-colonial fungi from biological soil crusts in the Mojave desert and describing Neophaeococcomyces mojavensis, and introducing the new genera and species Taxawa tesnikishii.</title>
        <authorList>
            <person name="Kurbessoian T."/>
            <person name="Stajich J.E."/>
        </authorList>
    </citation>
    <scope>NUCLEOTIDE SEQUENCE</scope>
    <source>
        <strain evidence="1">JES_112</strain>
    </source>
</reference>
<comment type="caution">
    <text evidence="1">The sequence shown here is derived from an EMBL/GenBank/DDBJ whole genome shotgun (WGS) entry which is preliminary data.</text>
</comment>
<evidence type="ECO:0000313" key="1">
    <source>
        <dbReference type="EMBL" id="KAJ9656136.1"/>
    </source>
</evidence>
<evidence type="ECO:0000313" key="2">
    <source>
        <dbReference type="Proteomes" id="UP001172386"/>
    </source>
</evidence>
<keyword evidence="2" id="KW-1185">Reference proteome</keyword>
<dbReference type="EMBL" id="JAPDRQ010000083">
    <property type="protein sequence ID" value="KAJ9656136.1"/>
    <property type="molecule type" value="Genomic_DNA"/>
</dbReference>
<organism evidence="1 2">
    <name type="scientific">Neophaeococcomyces mojaviensis</name>
    <dbReference type="NCBI Taxonomy" id="3383035"/>
    <lineage>
        <taxon>Eukaryota</taxon>
        <taxon>Fungi</taxon>
        <taxon>Dikarya</taxon>
        <taxon>Ascomycota</taxon>
        <taxon>Pezizomycotina</taxon>
        <taxon>Eurotiomycetes</taxon>
        <taxon>Chaetothyriomycetidae</taxon>
        <taxon>Chaetothyriales</taxon>
        <taxon>Chaetothyriales incertae sedis</taxon>
        <taxon>Neophaeococcomyces</taxon>
    </lineage>
</organism>